<dbReference type="InterPro" id="IPR019874">
    <property type="entry name" value="RF_methyltr_PrmC"/>
</dbReference>
<accession>A0A1G7W3U1</accession>
<evidence type="ECO:0000256" key="2">
    <source>
        <dbReference type="ARBA" id="ARBA00022679"/>
    </source>
</evidence>
<feature type="binding site" evidence="5">
    <location>
        <position position="146"/>
    </location>
    <ligand>
        <name>S-adenosyl-L-methionine</name>
        <dbReference type="ChEBI" id="CHEBI:59789"/>
    </ligand>
</feature>
<evidence type="ECO:0000256" key="5">
    <source>
        <dbReference type="HAMAP-Rule" id="MF_02126"/>
    </source>
</evidence>
<evidence type="ECO:0000256" key="1">
    <source>
        <dbReference type="ARBA" id="ARBA00022603"/>
    </source>
</evidence>
<dbReference type="GO" id="GO:0032259">
    <property type="term" value="P:methylation"/>
    <property type="evidence" value="ECO:0007669"/>
    <property type="project" value="UniProtKB-KW"/>
</dbReference>
<proteinExistence type="inferred from homology"/>
<dbReference type="Gene3D" id="1.10.8.10">
    <property type="entry name" value="DNA helicase RuvA subunit, C-terminal domain"/>
    <property type="match status" value="1"/>
</dbReference>
<comment type="catalytic activity">
    <reaction evidence="4 5">
        <text>L-glutaminyl-[peptide chain release factor] + S-adenosyl-L-methionine = N(5)-methyl-L-glutaminyl-[peptide chain release factor] + S-adenosyl-L-homocysteine + H(+)</text>
        <dbReference type="Rhea" id="RHEA:42896"/>
        <dbReference type="Rhea" id="RHEA-COMP:10271"/>
        <dbReference type="Rhea" id="RHEA-COMP:10272"/>
        <dbReference type="ChEBI" id="CHEBI:15378"/>
        <dbReference type="ChEBI" id="CHEBI:30011"/>
        <dbReference type="ChEBI" id="CHEBI:57856"/>
        <dbReference type="ChEBI" id="CHEBI:59789"/>
        <dbReference type="ChEBI" id="CHEBI:61891"/>
        <dbReference type="EC" id="2.1.1.297"/>
    </reaction>
</comment>
<dbReference type="InterPro" id="IPR004556">
    <property type="entry name" value="HemK-like"/>
</dbReference>
<dbReference type="CDD" id="cd02440">
    <property type="entry name" value="AdoMet_MTases"/>
    <property type="match status" value="1"/>
</dbReference>
<dbReference type="InterPro" id="IPR029063">
    <property type="entry name" value="SAM-dependent_MTases_sf"/>
</dbReference>
<feature type="binding site" evidence="5">
    <location>
        <position position="191"/>
    </location>
    <ligand>
        <name>S-adenosyl-L-methionine</name>
        <dbReference type="ChEBI" id="CHEBI:59789"/>
    </ligand>
</feature>
<dbReference type="NCBIfam" id="TIGR00536">
    <property type="entry name" value="hemK_fam"/>
    <property type="match status" value="1"/>
</dbReference>
<dbReference type="EC" id="2.1.1.297" evidence="5"/>
<dbReference type="GO" id="GO:0102559">
    <property type="term" value="F:peptide chain release factor N(5)-glutamine methyltransferase activity"/>
    <property type="evidence" value="ECO:0007669"/>
    <property type="project" value="UniProtKB-EC"/>
</dbReference>
<name>A0A1G7W3U1_CHIFI</name>
<evidence type="ECO:0000313" key="9">
    <source>
        <dbReference type="Proteomes" id="UP000199045"/>
    </source>
</evidence>
<dbReference type="GO" id="GO:0003676">
    <property type="term" value="F:nucleic acid binding"/>
    <property type="evidence" value="ECO:0007669"/>
    <property type="project" value="InterPro"/>
</dbReference>
<dbReference type="NCBIfam" id="TIGR03534">
    <property type="entry name" value="RF_mod_PrmC"/>
    <property type="match status" value="1"/>
</dbReference>
<keyword evidence="2 5" id="KW-0808">Transferase</keyword>
<evidence type="ECO:0000256" key="4">
    <source>
        <dbReference type="ARBA" id="ARBA00048391"/>
    </source>
</evidence>
<keyword evidence="3 5" id="KW-0949">S-adenosyl-L-methionine</keyword>
<dbReference type="SUPFAM" id="SSF53335">
    <property type="entry name" value="S-adenosyl-L-methionine-dependent methyltransferases"/>
    <property type="match status" value="1"/>
</dbReference>
<dbReference type="InterPro" id="IPR007848">
    <property type="entry name" value="Small_mtfrase_dom"/>
</dbReference>
<dbReference type="AlphaFoldDB" id="A0A1G7W3U1"/>
<comment type="function">
    <text evidence="5">Methylates the class 1 translation termination release factors RF1/PrfA and RF2/PrfB on the glutamine residue of the universally conserved GGQ motif.</text>
</comment>
<evidence type="ECO:0000259" key="7">
    <source>
        <dbReference type="Pfam" id="PF17827"/>
    </source>
</evidence>
<feature type="binding site" evidence="5">
    <location>
        <begin position="191"/>
        <end position="194"/>
    </location>
    <ligand>
        <name>substrate</name>
    </ligand>
</feature>
<dbReference type="HAMAP" id="MF_02126">
    <property type="entry name" value="RF_methyltr_PrmC"/>
    <property type="match status" value="1"/>
</dbReference>
<evidence type="ECO:0000256" key="3">
    <source>
        <dbReference type="ARBA" id="ARBA00022691"/>
    </source>
</evidence>
<organism evidence="8 9">
    <name type="scientific">Chitinophaga filiformis</name>
    <name type="common">Myxococcus filiformis</name>
    <name type="synonym">Flexibacter filiformis</name>
    <dbReference type="NCBI Taxonomy" id="104663"/>
    <lineage>
        <taxon>Bacteria</taxon>
        <taxon>Pseudomonadati</taxon>
        <taxon>Bacteroidota</taxon>
        <taxon>Chitinophagia</taxon>
        <taxon>Chitinophagales</taxon>
        <taxon>Chitinophagaceae</taxon>
        <taxon>Chitinophaga</taxon>
    </lineage>
</organism>
<keyword evidence="1 5" id="KW-0489">Methyltransferase</keyword>
<protein>
    <recommendedName>
        <fullName evidence="5">Release factor glutamine methyltransferase</fullName>
        <shortName evidence="5">RF MTase</shortName>
        <ecNumber evidence="5">2.1.1.297</ecNumber>
    </recommendedName>
    <alternativeName>
        <fullName evidence="5">N5-glutamine methyltransferase PrmC</fullName>
    </alternativeName>
    <alternativeName>
        <fullName evidence="5">Protein-(glutamine-N5) MTase PrmC</fullName>
    </alternativeName>
    <alternativeName>
        <fullName evidence="5">Protein-glutamine N-methyltransferase PrmC</fullName>
    </alternativeName>
</protein>
<dbReference type="PANTHER" id="PTHR18895:SF74">
    <property type="entry name" value="MTRF1L RELEASE FACTOR GLUTAMINE METHYLTRANSFERASE"/>
    <property type="match status" value="1"/>
</dbReference>
<dbReference type="PROSITE" id="PS00092">
    <property type="entry name" value="N6_MTASE"/>
    <property type="match status" value="1"/>
</dbReference>
<comment type="similarity">
    <text evidence="5">Belongs to the protein N5-glutamine methyltransferase family. PrmC subfamily.</text>
</comment>
<dbReference type="Proteomes" id="UP000199045">
    <property type="component" value="Unassembled WGS sequence"/>
</dbReference>
<comment type="caution">
    <text evidence="5">Lacks conserved residue(s) required for the propagation of feature annotation.</text>
</comment>
<dbReference type="STRING" id="104663.SAMN04488121_105411"/>
<reference evidence="8 9" key="1">
    <citation type="submission" date="2016-10" db="EMBL/GenBank/DDBJ databases">
        <authorList>
            <person name="de Groot N.N."/>
        </authorList>
    </citation>
    <scope>NUCLEOTIDE SEQUENCE [LARGE SCALE GENOMIC DNA]</scope>
    <source>
        <strain evidence="8 9">DSM 527</strain>
    </source>
</reference>
<dbReference type="InterPro" id="IPR040758">
    <property type="entry name" value="PrmC_N"/>
</dbReference>
<dbReference type="OrthoDB" id="9800643at2"/>
<dbReference type="InterPro" id="IPR050320">
    <property type="entry name" value="N5-glutamine_MTase"/>
</dbReference>
<dbReference type="Pfam" id="PF05175">
    <property type="entry name" value="MTS"/>
    <property type="match status" value="1"/>
</dbReference>
<gene>
    <name evidence="5" type="primary">prmC</name>
    <name evidence="8" type="ORF">SAMN04488121_105411</name>
</gene>
<dbReference type="RefSeq" id="WP_089835051.1">
    <property type="nucleotide sequence ID" value="NZ_FNBN01000005.1"/>
</dbReference>
<feature type="domain" description="Methyltransferase small" evidence="6">
    <location>
        <begin position="111"/>
        <end position="203"/>
    </location>
</feature>
<dbReference type="PANTHER" id="PTHR18895">
    <property type="entry name" value="HEMK METHYLTRANSFERASE"/>
    <property type="match status" value="1"/>
</dbReference>
<dbReference type="Pfam" id="PF17827">
    <property type="entry name" value="PrmC_N"/>
    <property type="match status" value="1"/>
</dbReference>
<evidence type="ECO:0000313" key="8">
    <source>
        <dbReference type="EMBL" id="SDG66409.1"/>
    </source>
</evidence>
<evidence type="ECO:0000259" key="6">
    <source>
        <dbReference type="Pfam" id="PF05175"/>
    </source>
</evidence>
<sequence>MTIQAAFTQLITSLAPIHDQREAANIAHIVMEHITGLSKMDRIVYKDRELTAEQSALLEKSLAALLAHQPVQYVTGSSWFYGMELQVNANVLIPRPETEELVEWIVQDVRNDRVLNRKILDIGTGSGAIPLAIKKELPAATVWAVDVSAGALETARTNARQQKLDVHFEQMDILDTTATKSLPTFDIIVSNPPYICQRERTDMQEQVVAYEPSIALFVPDDDALLFYRQIGLLAKEKLYPGGTLYFEINEAFGEETAALLRRQGYIYVEVQKDLFGKDRMVKALL</sequence>
<dbReference type="Gene3D" id="3.40.50.150">
    <property type="entry name" value="Vaccinia Virus protein VP39"/>
    <property type="match status" value="1"/>
</dbReference>
<dbReference type="InterPro" id="IPR002052">
    <property type="entry name" value="DNA_methylase_N6_adenine_CS"/>
</dbReference>
<dbReference type="EMBL" id="FNBN01000005">
    <property type="protein sequence ID" value="SDG66409.1"/>
    <property type="molecule type" value="Genomic_DNA"/>
</dbReference>
<feature type="domain" description="Release factor glutamine methyltransferase N-terminal" evidence="7">
    <location>
        <begin position="21"/>
        <end position="76"/>
    </location>
</feature>
<feature type="binding site" evidence="5">
    <location>
        <begin position="123"/>
        <end position="127"/>
    </location>
    <ligand>
        <name>S-adenosyl-L-methionine</name>
        <dbReference type="ChEBI" id="CHEBI:59789"/>
    </ligand>
</feature>